<name>A0AAQ3ME72_VIGMU</name>
<feature type="compositionally biased region" description="Basic and acidic residues" evidence="1">
    <location>
        <begin position="53"/>
        <end position="72"/>
    </location>
</feature>
<feature type="region of interest" description="Disordered" evidence="1">
    <location>
        <begin position="33"/>
        <end position="72"/>
    </location>
</feature>
<feature type="region of interest" description="Disordered" evidence="1">
    <location>
        <begin position="307"/>
        <end position="331"/>
    </location>
</feature>
<dbReference type="Proteomes" id="UP001374535">
    <property type="component" value="Chloroplast Pltd"/>
</dbReference>
<keyword evidence="3" id="KW-1185">Reference proteome</keyword>
<accession>A0AAQ3ME72</accession>
<geneLocation type="chloroplast" evidence="2"/>
<sequence length="397" mass="43799">MNAIQTCSPLSRLAGAPLSAPLSAPGCGCQQRNKLKQDQRSGSGSMLMTSKRCSYEKEKEKDNDKRGGNVKDKLRSLEGTNLDALLQRLPGCVTFSSTFTLIVVVSPAWNVPLSSHQLKPNRGSCDLSVSNEEKEAVNAIQTCSPLSRLAGAPLSAPLSAPGCGCQDDDLGLFRNGDSFAVKDVNVGFPHSTKKEKKEEKKSQSHRSTLFSSVERQTRGSSHCLSLKRQIPERWDGPLSGQAIRGKPLGGQIRRSADSFGKRRRPEHFYTPWRRFLGCLGSNLSNLGFTLPFFHLIPSSYTMSMKNIHSRSKKNQQSLLEGLSDRTGRRVRRPSRELFPSPERLLQPSPERTLGDASNVVGPFHFTSIAMPRDNTTNMVMNPALIHLVQSNQLSERL</sequence>
<organism evidence="2 3">
    <name type="scientific">Vigna mungo</name>
    <name type="common">Black gram</name>
    <name type="synonym">Phaseolus mungo</name>
    <dbReference type="NCBI Taxonomy" id="3915"/>
    <lineage>
        <taxon>Eukaryota</taxon>
        <taxon>Viridiplantae</taxon>
        <taxon>Streptophyta</taxon>
        <taxon>Embryophyta</taxon>
        <taxon>Tracheophyta</taxon>
        <taxon>Spermatophyta</taxon>
        <taxon>Magnoliopsida</taxon>
        <taxon>eudicotyledons</taxon>
        <taxon>Gunneridae</taxon>
        <taxon>Pentapetalae</taxon>
        <taxon>rosids</taxon>
        <taxon>fabids</taxon>
        <taxon>Fabales</taxon>
        <taxon>Fabaceae</taxon>
        <taxon>Papilionoideae</taxon>
        <taxon>50 kb inversion clade</taxon>
        <taxon>NPAAA clade</taxon>
        <taxon>indigoferoid/millettioid clade</taxon>
        <taxon>Phaseoleae</taxon>
        <taxon>Vigna</taxon>
    </lineage>
</organism>
<reference evidence="2 3" key="1">
    <citation type="journal article" date="2023" name="Life. Sci Alliance">
        <title>Evolutionary insights into 3D genome organization and epigenetic landscape of Vigna mungo.</title>
        <authorList>
            <person name="Junaid A."/>
            <person name="Singh B."/>
            <person name="Bhatia S."/>
        </authorList>
    </citation>
    <scope>NUCLEOTIDE SEQUENCE [LARGE SCALE GENOMIC DNA]</scope>
    <source>
        <strain evidence="2">Urdbean</strain>
    </source>
</reference>
<dbReference type="EMBL" id="CP144689">
    <property type="protein sequence ID" value="WVY89093.1"/>
    <property type="molecule type" value="Genomic_DNA"/>
</dbReference>
<feature type="compositionally biased region" description="Polar residues" evidence="1">
    <location>
        <begin position="205"/>
        <end position="216"/>
    </location>
</feature>
<feature type="compositionally biased region" description="Polar residues" evidence="1">
    <location>
        <begin position="40"/>
        <end position="52"/>
    </location>
</feature>
<feature type="region of interest" description="Disordered" evidence="1">
    <location>
        <begin position="190"/>
        <end position="216"/>
    </location>
</feature>
<evidence type="ECO:0000313" key="3">
    <source>
        <dbReference type="Proteomes" id="UP001374535"/>
    </source>
</evidence>
<keyword evidence="2" id="KW-0150">Chloroplast</keyword>
<feature type="region of interest" description="Disordered" evidence="1">
    <location>
        <begin position="235"/>
        <end position="259"/>
    </location>
</feature>
<proteinExistence type="predicted"/>
<protein>
    <submittedName>
        <fullName evidence="2">Uncharacterized protein</fullName>
    </submittedName>
</protein>
<dbReference type="AlphaFoldDB" id="A0AAQ3ME72"/>
<keyword evidence="2" id="KW-0934">Plastid</keyword>
<gene>
    <name evidence="2" type="ORF">V8G54_037866</name>
</gene>
<evidence type="ECO:0000256" key="1">
    <source>
        <dbReference type="SAM" id="MobiDB-lite"/>
    </source>
</evidence>
<evidence type="ECO:0000313" key="2">
    <source>
        <dbReference type="EMBL" id="WVY89093.1"/>
    </source>
</evidence>